<dbReference type="STRING" id="3775.A0A1Q3B9W7"/>
<dbReference type="InterPro" id="IPR018073">
    <property type="entry name" value="Prot_inh_cystat_CS"/>
</dbReference>
<dbReference type="Gene3D" id="3.10.450.10">
    <property type="match status" value="1"/>
</dbReference>
<dbReference type="Proteomes" id="UP000187406">
    <property type="component" value="Unassembled WGS sequence"/>
</dbReference>
<name>A0A1Q3B9W7_CEPFO</name>
<dbReference type="InParanoid" id="A0A1Q3B9W7"/>
<feature type="signal peptide" evidence="3">
    <location>
        <begin position="1"/>
        <end position="28"/>
    </location>
</feature>
<dbReference type="Pfam" id="PF16845">
    <property type="entry name" value="SQAPI"/>
    <property type="match status" value="1"/>
</dbReference>
<dbReference type="AlphaFoldDB" id="A0A1Q3B9W7"/>
<dbReference type="OrthoDB" id="1908104at2759"/>
<dbReference type="GO" id="GO:0004869">
    <property type="term" value="F:cysteine-type endopeptidase inhibitor activity"/>
    <property type="evidence" value="ECO:0007669"/>
    <property type="project" value="UniProtKB-KW"/>
</dbReference>
<keyword evidence="3" id="KW-0732">Signal</keyword>
<keyword evidence="6" id="KW-1185">Reference proteome</keyword>
<proteinExistence type="predicted"/>
<dbReference type="CDD" id="cd00042">
    <property type="entry name" value="CY"/>
    <property type="match status" value="1"/>
</dbReference>
<keyword evidence="2" id="KW-0789">Thiol protease inhibitor</keyword>
<dbReference type="InterPro" id="IPR046350">
    <property type="entry name" value="Cystatin_sf"/>
</dbReference>
<organism evidence="5 6">
    <name type="scientific">Cephalotus follicularis</name>
    <name type="common">Albany pitcher plant</name>
    <dbReference type="NCBI Taxonomy" id="3775"/>
    <lineage>
        <taxon>Eukaryota</taxon>
        <taxon>Viridiplantae</taxon>
        <taxon>Streptophyta</taxon>
        <taxon>Embryophyta</taxon>
        <taxon>Tracheophyta</taxon>
        <taxon>Spermatophyta</taxon>
        <taxon>Magnoliopsida</taxon>
        <taxon>eudicotyledons</taxon>
        <taxon>Gunneridae</taxon>
        <taxon>Pentapetalae</taxon>
        <taxon>rosids</taxon>
        <taxon>fabids</taxon>
        <taxon>Oxalidales</taxon>
        <taxon>Cephalotaceae</taxon>
        <taxon>Cephalotus</taxon>
    </lineage>
</organism>
<dbReference type="SUPFAM" id="SSF54403">
    <property type="entry name" value="Cystatin/monellin"/>
    <property type="match status" value="1"/>
</dbReference>
<evidence type="ECO:0000256" key="3">
    <source>
        <dbReference type="SAM" id="SignalP"/>
    </source>
</evidence>
<evidence type="ECO:0000313" key="6">
    <source>
        <dbReference type="Proteomes" id="UP000187406"/>
    </source>
</evidence>
<protein>
    <submittedName>
        <fullName evidence="5">Cystatin domain-containing protein</fullName>
    </submittedName>
</protein>
<dbReference type="PANTHER" id="PTHR47373:SF1">
    <property type="entry name" value="CYSTEINE PROTEINASE INHIBITOR 2"/>
    <property type="match status" value="1"/>
</dbReference>
<dbReference type="FunCoup" id="A0A1Q3B9W7">
    <property type="interactions" value="1"/>
</dbReference>
<evidence type="ECO:0000313" key="5">
    <source>
        <dbReference type="EMBL" id="GAV64583.1"/>
    </source>
</evidence>
<dbReference type="PANTHER" id="PTHR47373">
    <property type="entry name" value="CYSTEINE PROTEINASE INHIBITOR 2"/>
    <property type="match status" value="1"/>
</dbReference>
<reference evidence="6" key="1">
    <citation type="submission" date="2016-04" db="EMBL/GenBank/DDBJ databases">
        <title>Cephalotus genome sequencing.</title>
        <authorList>
            <person name="Fukushima K."/>
            <person name="Hasebe M."/>
            <person name="Fang X."/>
        </authorList>
    </citation>
    <scope>NUCLEOTIDE SEQUENCE [LARGE SCALE GENOMIC DNA]</scope>
    <source>
        <strain evidence="6">cv. St1</strain>
    </source>
</reference>
<dbReference type="InterPro" id="IPR000010">
    <property type="entry name" value="Cystatin_dom"/>
</dbReference>
<comment type="caution">
    <text evidence="5">The sequence shown here is derived from an EMBL/GenBank/DDBJ whole genome shotgun (WGS) entry which is preliminary data.</text>
</comment>
<gene>
    <name evidence="5" type="ORF">CFOL_v3_08101</name>
</gene>
<dbReference type="PROSITE" id="PS00287">
    <property type="entry name" value="CYSTATIN"/>
    <property type="match status" value="1"/>
</dbReference>
<evidence type="ECO:0000259" key="4">
    <source>
        <dbReference type="SMART" id="SM00043"/>
    </source>
</evidence>
<accession>A0A1Q3B9W7</accession>
<evidence type="ECO:0000256" key="2">
    <source>
        <dbReference type="ARBA" id="ARBA00022704"/>
    </source>
</evidence>
<dbReference type="SMART" id="SM00043">
    <property type="entry name" value="CY"/>
    <property type="match status" value="1"/>
</dbReference>
<sequence>MAKPSMLLTLLLSCSVIATLSMSGTVEGFGSIVGGRTEVRDVEKNVEVQELGRFSVEEFNRSRNGGALLRFSRVVEAQKQVVSGIKYYLKIEATRNGEISFFDSVVVVKPWVHNSKELLHFTPCVEY</sequence>
<feature type="domain" description="Cystatin" evidence="4">
    <location>
        <begin position="31"/>
        <end position="124"/>
    </location>
</feature>
<keyword evidence="1" id="KW-0646">Protease inhibitor</keyword>
<dbReference type="EMBL" id="BDDD01000357">
    <property type="protein sequence ID" value="GAV64583.1"/>
    <property type="molecule type" value="Genomic_DNA"/>
</dbReference>
<feature type="chain" id="PRO_5018747190" evidence="3">
    <location>
        <begin position="29"/>
        <end position="127"/>
    </location>
</feature>
<evidence type="ECO:0000256" key="1">
    <source>
        <dbReference type="ARBA" id="ARBA00022690"/>
    </source>
</evidence>